<protein>
    <submittedName>
        <fullName evidence="2">Repressor LexA</fullName>
    </submittedName>
</protein>
<reference evidence="2 3" key="1">
    <citation type="submission" date="2018-05" db="EMBL/GenBank/DDBJ databases">
        <title>Genomic Encyclopedia of Type Strains, Phase IV (KMG-IV): sequencing the most valuable type-strain genomes for metagenomic binning, comparative biology and taxonomic classification.</title>
        <authorList>
            <person name="Goeker M."/>
        </authorList>
    </citation>
    <scope>NUCLEOTIDE SEQUENCE [LARGE SCALE GENOMIC DNA]</scope>
    <source>
        <strain evidence="2 3">JC118</strain>
    </source>
</reference>
<dbReference type="PANTHER" id="PTHR33516:SF2">
    <property type="entry name" value="LEXA REPRESSOR-RELATED"/>
    <property type="match status" value="1"/>
</dbReference>
<dbReference type="InterPro" id="IPR001387">
    <property type="entry name" value="Cro/C1-type_HTH"/>
</dbReference>
<dbReference type="Gene3D" id="1.10.260.40">
    <property type="entry name" value="lambda repressor-like DNA-binding domains"/>
    <property type="match status" value="1"/>
</dbReference>
<dbReference type="SUPFAM" id="SSF51306">
    <property type="entry name" value="LexA/Signal peptidase"/>
    <property type="match status" value="1"/>
</dbReference>
<dbReference type="Pfam" id="PF01381">
    <property type="entry name" value="HTH_3"/>
    <property type="match status" value="1"/>
</dbReference>
<dbReference type="InterPro" id="IPR039418">
    <property type="entry name" value="LexA-like"/>
</dbReference>
<dbReference type="InterPro" id="IPR036286">
    <property type="entry name" value="LexA/Signal_pep-like_sf"/>
</dbReference>
<dbReference type="CDD" id="cd06529">
    <property type="entry name" value="S24_LexA-like"/>
    <property type="match status" value="1"/>
</dbReference>
<dbReference type="InterPro" id="IPR015927">
    <property type="entry name" value="Peptidase_S24_S26A/B/C"/>
</dbReference>
<dbReference type="EMBL" id="QJKH01000011">
    <property type="protein sequence ID" value="PXX77381.1"/>
    <property type="molecule type" value="Genomic_DNA"/>
</dbReference>
<evidence type="ECO:0000259" key="1">
    <source>
        <dbReference type="PROSITE" id="PS50943"/>
    </source>
</evidence>
<dbReference type="SMART" id="SM00530">
    <property type="entry name" value="HTH_XRE"/>
    <property type="match status" value="1"/>
</dbReference>
<dbReference type="InterPro" id="IPR010982">
    <property type="entry name" value="Lambda_DNA-bd_dom_sf"/>
</dbReference>
<dbReference type="InterPro" id="IPR050077">
    <property type="entry name" value="LexA_repressor"/>
</dbReference>
<keyword evidence="3" id="KW-1185">Reference proteome</keyword>
<dbReference type="GO" id="GO:0003677">
    <property type="term" value="F:DNA binding"/>
    <property type="evidence" value="ECO:0007669"/>
    <property type="project" value="InterPro"/>
</dbReference>
<accession>A0A318KHS2</accession>
<name>A0A318KHS2_9FIRM</name>
<gene>
    <name evidence="2" type="ORF">DES51_111133</name>
</gene>
<proteinExistence type="predicted"/>
<dbReference type="STRING" id="1034346.GCA_000313565_03297"/>
<dbReference type="Proteomes" id="UP000247612">
    <property type="component" value="Unassembled WGS sequence"/>
</dbReference>
<dbReference type="RefSeq" id="WP_022939576.1">
    <property type="nucleotide sequence ID" value="NZ_CABKRQ010000010.1"/>
</dbReference>
<dbReference type="CDD" id="cd00093">
    <property type="entry name" value="HTH_XRE"/>
    <property type="match status" value="1"/>
</dbReference>
<dbReference type="Gene3D" id="2.10.109.10">
    <property type="entry name" value="Umud Fragment, subunit A"/>
    <property type="match status" value="1"/>
</dbReference>
<dbReference type="OrthoDB" id="9787585at2"/>
<dbReference type="PANTHER" id="PTHR33516">
    <property type="entry name" value="LEXA REPRESSOR"/>
    <property type="match status" value="1"/>
</dbReference>
<evidence type="ECO:0000313" key="3">
    <source>
        <dbReference type="Proteomes" id="UP000247612"/>
    </source>
</evidence>
<dbReference type="Pfam" id="PF00717">
    <property type="entry name" value="Peptidase_S24"/>
    <property type="match status" value="1"/>
</dbReference>
<evidence type="ECO:0000313" key="2">
    <source>
        <dbReference type="EMBL" id="PXX77381.1"/>
    </source>
</evidence>
<organism evidence="2 3">
    <name type="scientific">Dielma fastidiosa</name>
    <dbReference type="NCBI Taxonomy" id="1034346"/>
    <lineage>
        <taxon>Bacteria</taxon>
        <taxon>Bacillati</taxon>
        <taxon>Bacillota</taxon>
        <taxon>Erysipelotrichia</taxon>
        <taxon>Erysipelotrichales</taxon>
        <taxon>Erysipelotrichaceae</taxon>
        <taxon>Dielma</taxon>
    </lineage>
</organism>
<dbReference type="PROSITE" id="PS50943">
    <property type="entry name" value="HTH_CROC1"/>
    <property type="match status" value="1"/>
</dbReference>
<feature type="domain" description="HTH cro/C1-type" evidence="1">
    <location>
        <begin position="7"/>
        <end position="59"/>
    </location>
</feature>
<sequence>MYKRYEQLLQEKGLTSYRVSKDTGITQSSLSDWKIGKCTPKFDKLKILADYFNVDLEYLTGTSDVKNAANAAVKEAIIKKAFKVPVVGAVPAGIPLEAIEEILDYEEISEETAKKGEYFGLKIKGDSMYPFIMEGDVVIVRKQDTIESGQVAIVMVNGDEATCKKVVIKNGGIVLVGHNPEFTPLYYSAEEVETMPVRIIGKVIEIRRAI</sequence>
<dbReference type="AlphaFoldDB" id="A0A318KHS2"/>
<dbReference type="SUPFAM" id="SSF47413">
    <property type="entry name" value="lambda repressor-like DNA-binding domains"/>
    <property type="match status" value="1"/>
</dbReference>
<comment type="caution">
    <text evidence="2">The sequence shown here is derived from an EMBL/GenBank/DDBJ whole genome shotgun (WGS) entry which is preliminary data.</text>
</comment>